<name>A0ABS9VH88_9BACT</name>
<accession>A0ABS9VH88</accession>
<evidence type="ECO:0000313" key="1">
    <source>
        <dbReference type="EMBL" id="MCH7415801.1"/>
    </source>
</evidence>
<dbReference type="Pfam" id="PF05704">
    <property type="entry name" value="Caps_synth"/>
    <property type="match status" value="1"/>
</dbReference>
<dbReference type="InterPro" id="IPR029044">
    <property type="entry name" value="Nucleotide-diphossugar_trans"/>
</dbReference>
<reference evidence="1" key="1">
    <citation type="submission" date="2022-03" db="EMBL/GenBank/DDBJ databases">
        <title>De novo assembled genomes of Belliella spp. (Cyclobacteriaceae) strains.</title>
        <authorList>
            <person name="Szabo A."/>
            <person name="Korponai K."/>
            <person name="Felfoldi T."/>
        </authorList>
    </citation>
    <scope>NUCLEOTIDE SEQUENCE</scope>
    <source>
        <strain evidence="1">DSM 111903</strain>
    </source>
</reference>
<keyword evidence="2" id="KW-1185">Reference proteome</keyword>
<dbReference type="Proteomes" id="UP001165430">
    <property type="component" value="Unassembled WGS sequence"/>
</dbReference>
<protein>
    <submittedName>
        <fullName evidence="1">Capsular polysaccharide synthesis protein</fullName>
    </submittedName>
</protein>
<comment type="caution">
    <text evidence="1">The sequence shown here is derived from an EMBL/GenBank/DDBJ whole genome shotgun (WGS) entry which is preliminary data.</text>
</comment>
<organism evidence="1 2">
    <name type="scientific">Belliella alkalica</name>
    <dbReference type="NCBI Taxonomy" id="1730871"/>
    <lineage>
        <taxon>Bacteria</taxon>
        <taxon>Pseudomonadati</taxon>
        <taxon>Bacteroidota</taxon>
        <taxon>Cytophagia</taxon>
        <taxon>Cytophagales</taxon>
        <taxon>Cyclobacteriaceae</taxon>
        <taxon>Belliella</taxon>
    </lineage>
</organism>
<dbReference type="RefSeq" id="WP_241414668.1">
    <property type="nucleotide sequence ID" value="NZ_JAKZGO010000031.1"/>
</dbReference>
<sequence>MSRLIHTKSELLKLETENGVLKVVWCFWGGGEMNETRKLSFRMLQENIGVPICLITNDNVQEFVLTNTPLHSAYPYLSAVHQSDYLRSYFLHHYGGAWHDVKATMVSFDKVWQAFVDENVFLIGRPEIKGGPARVYDVEGRWLPDYWQDLISAGYWVGRPYSALSSELFQNMTTFLDTNMTSLKRYPAKHPREKKIEKKFFISKFLKKLSYLSQGRNIHYPLPWTLFGNIFHPVNYRFRNNILKTLPCDTVKNAGVRHR</sequence>
<gene>
    <name evidence="1" type="ORF">MM213_20030</name>
</gene>
<dbReference type="EMBL" id="JAKZGO010000031">
    <property type="protein sequence ID" value="MCH7415801.1"/>
    <property type="molecule type" value="Genomic_DNA"/>
</dbReference>
<proteinExistence type="predicted"/>
<dbReference type="InterPro" id="IPR008441">
    <property type="entry name" value="AfumC-like_glycosyl_Trfase"/>
</dbReference>
<evidence type="ECO:0000313" key="2">
    <source>
        <dbReference type="Proteomes" id="UP001165430"/>
    </source>
</evidence>
<dbReference type="SUPFAM" id="SSF53448">
    <property type="entry name" value="Nucleotide-diphospho-sugar transferases"/>
    <property type="match status" value="1"/>
</dbReference>